<dbReference type="CDD" id="cd00291">
    <property type="entry name" value="SirA_YedF_YeeD"/>
    <property type="match status" value="1"/>
</dbReference>
<dbReference type="PROSITE" id="PS01148">
    <property type="entry name" value="UPF0033"/>
    <property type="match status" value="1"/>
</dbReference>
<sequence>MATSEQTLDARGLDCPLPLLKVRQCLTAMQPGEVLHVEATDPGSWRDFESYAAQGGHTLTREEPVDGVYRYRFIKGVC</sequence>
<comment type="caution">
    <text evidence="3">The sequence shown here is derived from an EMBL/GenBank/DDBJ whole genome shotgun (WGS) entry which is preliminary data.</text>
</comment>
<evidence type="ECO:0000259" key="2">
    <source>
        <dbReference type="PROSITE" id="PS01148"/>
    </source>
</evidence>
<dbReference type="InterPro" id="IPR001455">
    <property type="entry name" value="TusA-like"/>
</dbReference>
<organism evidence="3 4">
    <name type="scientific">Larsenimonas rhizosphaerae</name>
    <dbReference type="NCBI Taxonomy" id="2944682"/>
    <lineage>
        <taxon>Bacteria</taxon>
        <taxon>Pseudomonadati</taxon>
        <taxon>Pseudomonadota</taxon>
        <taxon>Gammaproteobacteria</taxon>
        <taxon>Oceanospirillales</taxon>
        <taxon>Halomonadaceae</taxon>
        <taxon>Larsenimonas</taxon>
    </lineage>
</organism>
<dbReference type="RefSeq" id="WP_265895272.1">
    <property type="nucleotide sequence ID" value="NZ_JAPIVE010000001.1"/>
</dbReference>
<proteinExistence type="inferred from homology"/>
<dbReference type="SUPFAM" id="SSF64307">
    <property type="entry name" value="SirA-like"/>
    <property type="match status" value="1"/>
</dbReference>
<feature type="domain" description="UPF0033" evidence="2">
    <location>
        <begin position="8"/>
        <end position="32"/>
    </location>
</feature>
<reference evidence="3" key="1">
    <citation type="submission" date="2022-11" db="EMBL/GenBank/DDBJ databases">
        <title>Larsenimonas rhizosphaerae sp. nov., isolated from a tidal mudflat.</title>
        <authorList>
            <person name="Lee S.D."/>
            <person name="Kim I.S."/>
        </authorList>
    </citation>
    <scope>NUCLEOTIDE SEQUENCE</scope>
    <source>
        <strain evidence="3">GH2-1</strain>
    </source>
</reference>
<comment type="similarity">
    <text evidence="1">Belongs to the sulfur carrier protein TusA family.</text>
</comment>
<evidence type="ECO:0000313" key="3">
    <source>
        <dbReference type="EMBL" id="MCX2522801.1"/>
    </source>
</evidence>
<gene>
    <name evidence="3" type="ORF">OQ287_00930</name>
</gene>
<dbReference type="PANTHER" id="PTHR33279">
    <property type="entry name" value="SULFUR CARRIER PROTEIN YEDF-RELATED"/>
    <property type="match status" value="1"/>
</dbReference>
<keyword evidence="4" id="KW-1185">Reference proteome</keyword>
<dbReference type="Pfam" id="PF01206">
    <property type="entry name" value="TusA"/>
    <property type="match status" value="1"/>
</dbReference>
<dbReference type="AlphaFoldDB" id="A0AA42CT80"/>
<dbReference type="EMBL" id="JAPIVE010000001">
    <property type="protein sequence ID" value="MCX2522801.1"/>
    <property type="molecule type" value="Genomic_DNA"/>
</dbReference>
<protein>
    <submittedName>
        <fullName evidence="3">Sulfurtransferase TusA family protein</fullName>
    </submittedName>
</protein>
<dbReference type="Gene3D" id="3.30.110.40">
    <property type="entry name" value="TusA-like domain"/>
    <property type="match status" value="1"/>
</dbReference>
<name>A0AA42CT80_9GAMM</name>
<evidence type="ECO:0000256" key="1">
    <source>
        <dbReference type="ARBA" id="ARBA00008984"/>
    </source>
</evidence>
<accession>A0AA42CT80</accession>
<evidence type="ECO:0000313" key="4">
    <source>
        <dbReference type="Proteomes" id="UP001165678"/>
    </source>
</evidence>
<dbReference type="InterPro" id="IPR036868">
    <property type="entry name" value="TusA-like_sf"/>
</dbReference>
<dbReference type="PANTHER" id="PTHR33279:SF2">
    <property type="entry name" value="SULFUR CARRIER PROTEIN TUSA"/>
    <property type="match status" value="1"/>
</dbReference>
<dbReference type="Proteomes" id="UP001165678">
    <property type="component" value="Unassembled WGS sequence"/>
</dbReference>